<evidence type="ECO:0000256" key="1">
    <source>
        <dbReference type="SAM" id="MobiDB-lite"/>
    </source>
</evidence>
<organism evidence="2 3">
    <name type="scientific">Rhododendron simsii</name>
    <name type="common">Sims's rhododendron</name>
    <dbReference type="NCBI Taxonomy" id="118357"/>
    <lineage>
        <taxon>Eukaryota</taxon>
        <taxon>Viridiplantae</taxon>
        <taxon>Streptophyta</taxon>
        <taxon>Embryophyta</taxon>
        <taxon>Tracheophyta</taxon>
        <taxon>Spermatophyta</taxon>
        <taxon>Magnoliopsida</taxon>
        <taxon>eudicotyledons</taxon>
        <taxon>Gunneridae</taxon>
        <taxon>Pentapetalae</taxon>
        <taxon>asterids</taxon>
        <taxon>Ericales</taxon>
        <taxon>Ericaceae</taxon>
        <taxon>Ericoideae</taxon>
        <taxon>Rhodoreae</taxon>
        <taxon>Rhododendron</taxon>
    </lineage>
</organism>
<reference evidence="2" key="1">
    <citation type="submission" date="2019-11" db="EMBL/GenBank/DDBJ databases">
        <authorList>
            <person name="Liu Y."/>
            <person name="Hou J."/>
            <person name="Li T.-Q."/>
            <person name="Guan C.-H."/>
            <person name="Wu X."/>
            <person name="Wu H.-Z."/>
            <person name="Ling F."/>
            <person name="Zhang R."/>
            <person name="Shi X.-G."/>
            <person name="Ren J.-P."/>
            <person name="Chen E.-F."/>
            <person name="Sun J.-M."/>
        </authorList>
    </citation>
    <scope>NUCLEOTIDE SEQUENCE</scope>
    <source>
        <strain evidence="2">Adult_tree_wgs_1</strain>
        <tissue evidence="2">Leaves</tissue>
    </source>
</reference>
<feature type="region of interest" description="Disordered" evidence="1">
    <location>
        <begin position="309"/>
        <end position="335"/>
    </location>
</feature>
<gene>
    <name evidence="2" type="ORF">RHSIM_Rhsim12G0012300</name>
</gene>
<accession>A0A834G2N1</accession>
<dbReference type="OrthoDB" id="1105397at2759"/>
<evidence type="ECO:0000313" key="3">
    <source>
        <dbReference type="Proteomes" id="UP000626092"/>
    </source>
</evidence>
<dbReference type="EMBL" id="WJXA01000012">
    <property type="protein sequence ID" value="KAF7123907.1"/>
    <property type="molecule type" value="Genomic_DNA"/>
</dbReference>
<keyword evidence="3" id="KW-1185">Reference proteome</keyword>
<comment type="caution">
    <text evidence="2">The sequence shown here is derived from an EMBL/GenBank/DDBJ whole genome shotgun (WGS) entry which is preliminary data.</text>
</comment>
<dbReference type="Proteomes" id="UP000626092">
    <property type="component" value="Unassembled WGS sequence"/>
</dbReference>
<dbReference type="AlphaFoldDB" id="A0A834G2N1"/>
<evidence type="ECO:0000313" key="2">
    <source>
        <dbReference type="EMBL" id="KAF7123907.1"/>
    </source>
</evidence>
<proteinExistence type="predicted"/>
<name>A0A834G2N1_RHOSS</name>
<sequence length="335" mass="37666">MWVKVLKASYFPTSSPWEAKNGTSPFWIWTCLPEGREIIIRRLQVGNGKSINVWSDKWVGYNPKLVILGPPPANCSMKVVRDLMVDNGKGWNHSLVQSLFNLEIFGAIVATLISWTDKEDEVCWSHNKSNLKFVQWLVLGAITQICICGNLPLDNAPKCFYFQVVAMGGGFMLLGIDFSASSRLCYDFSGDDYKTVMACYGKATFVERLERDFSQFNFLLPRYAYRKPWLRVVLAPPLVEGVRSQWLLLWRSSLSCQTEWNTTLVWDRASSLPDLVPCLYIERLQRGVVPMLVLLPLLGVLQLCGGSGNNGGDKKSESTSIEALPSGPSAKKPRR</sequence>
<protein>
    <submittedName>
        <fullName evidence="2">Uncharacterized protein</fullName>
    </submittedName>
</protein>